<accession>A0ABQ5SAA0</accession>
<proteinExistence type="predicted"/>
<evidence type="ECO:0000313" key="3">
    <source>
        <dbReference type="Proteomes" id="UP001165090"/>
    </source>
</evidence>
<feature type="compositionally biased region" description="Low complexity" evidence="1">
    <location>
        <begin position="590"/>
        <end position="599"/>
    </location>
</feature>
<sequence length="605" mass="64960">MGSHGDMATSCQEAVVSFAIPQGNTYEGTYNLASVGGTTAIVPTHSMTKRRRADWTSSAVDRTSTTTSSYENGQCYMDSTFGLSQQLSEVQQPALQIRTKSCVRRILDIRADPRCPGPGTTNSSIIIGRKRLQSHLQCSQDEDPYCREKCDTTWDASSCQAAAATPSCMCCYCRYNALTAGTGRSGSSGGFSSSSLGFWPWQQQQQLQPNRQRSYPGWSPPTAWPSPSAAVKGFQATGPTWALSPILTSSDGAPNALGAGDGAASPPAGNHETRLLRLNGMLQRYQAPQDDQHHHLLHLSPPQLLPQPPPPPPQPSSSSPTPSSHYLTSQSVPIESVIGGDTAPPGNGAMPTGSNGSATAAVVPVPHPTEATIRHYGTLPQMQHQNDLGTTYDRSGNPTYVPGEVSERGRRTNSAAELYDQVGTWWWHQPSSGQPHSMFSQVTAPRILPHYGWPVMSPPLDMPPSTATVTAMATAASTAMVSPFQREETGMMAAPGSGALRGADLWSGRTAGQITEQTSSLELPVAPPTFPAAASSPWWPPGWIPSQRPRGWGMWGGRSLHLQPPLPQGPYTMLPPPHGQQPPQPPLLPPQQEQQQQLEHQQENR</sequence>
<evidence type="ECO:0000256" key="1">
    <source>
        <dbReference type="SAM" id="MobiDB-lite"/>
    </source>
</evidence>
<evidence type="ECO:0000313" key="2">
    <source>
        <dbReference type="EMBL" id="GLI66364.1"/>
    </source>
</evidence>
<feature type="compositionally biased region" description="Pro residues" evidence="1">
    <location>
        <begin position="564"/>
        <end position="589"/>
    </location>
</feature>
<dbReference type="Proteomes" id="UP001165090">
    <property type="component" value="Unassembled WGS sequence"/>
</dbReference>
<gene>
    <name evidence="2" type="ORF">VaNZ11_010147</name>
</gene>
<feature type="region of interest" description="Disordered" evidence="1">
    <location>
        <begin position="203"/>
        <end position="231"/>
    </location>
</feature>
<feature type="region of interest" description="Disordered" evidence="1">
    <location>
        <begin position="299"/>
        <end position="360"/>
    </location>
</feature>
<feature type="non-terminal residue" evidence="2">
    <location>
        <position position="605"/>
    </location>
</feature>
<feature type="region of interest" description="Disordered" evidence="1">
    <location>
        <begin position="391"/>
        <end position="411"/>
    </location>
</feature>
<name>A0ABQ5SAA0_9CHLO</name>
<dbReference type="EMBL" id="BSDZ01000031">
    <property type="protein sequence ID" value="GLI66364.1"/>
    <property type="molecule type" value="Genomic_DNA"/>
</dbReference>
<reference evidence="2 3" key="1">
    <citation type="journal article" date="2023" name="IScience">
        <title>Expanded male sex-determining region conserved during the evolution of homothallism in the green alga Volvox.</title>
        <authorList>
            <person name="Yamamoto K."/>
            <person name="Matsuzaki R."/>
            <person name="Mahakham W."/>
            <person name="Heman W."/>
            <person name="Sekimoto H."/>
            <person name="Kawachi M."/>
            <person name="Minakuchi Y."/>
            <person name="Toyoda A."/>
            <person name="Nozaki H."/>
        </authorList>
    </citation>
    <scope>NUCLEOTIDE SEQUENCE [LARGE SCALE GENOMIC DNA]</scope>
    <source>
        <strain evidence="2 3">NIES-4468</strain>
    </source>
</reference>
<feature type="compositionally biased region" description="Pro residues" evidence="1">
    <location>
        <begin position="303"/>
        <end position="315"/>
    </location>
</feature>
<feature type="region of interest" description="Disordered" evidence="1">
    <location>
        <begin position="555"/>
        <end position="605"/>
    </location>
</feature>
<feature type="compositionally biased region" description="Low complexity" evidence="1">
    <location>
        <begin position="316"/>
        <end position="325"/>
    </location>
</feature>
<comment type="caution">
    <text evidence="2">The sequence shown here is derived from an EMBL/GenBank/DDBJ whole genome shotgun (WGS) entry which is preliminary data.</text>
</comment>
<organism evidence="2 3">
    <name type="scientific">Volvox africanus</name>
    <dbReference type="NCBI Taxonomy" id="51714"/>
    <lineage>
        <taxon>Eukaryota</taxon>
        <taxon>Viridiplantae</taxon>
        <taxon>Chlorophyta</taxon>
        <taxon>core chlorophytes</taxon>
        <taxon>Chlorophyceae</taxon>
        <taxon>CS clade</taxon>
        <taxon>Chlamydomonadales</taxon>
        <taxon>Volvocaceae</taxon>
        <taxon>Volvox</taxon>
    </lineage>
</organism>
<keyword evidence="3" id="KW-1185">Reference proteome</keyword>
<protein>
    <submittedName>
        <fullName evidence="2">Uncharacterized protein</fullName>
    </submittedName>
</protein>